<feature type="transmembrane region" description="Helical" evidence="9">
    <location>
        <begin position="26"/>
        <end position="45"/>
    </location>
</feature>
<feature type="transmembrane region" description="Helical" evidence="9">
    <location>
        <begin position="202"/>
        <end position="223"/>
    </location>
</feature>
<dbReference type="GO" id="GO:0015833">
    <property type="term" value="P:peptide transport"/>
    <property type="evidence" value="ECO:0007669"/>
    <property type="project" value="UniProtKB-KW"/>
</dbReference>
<dbReference type="PROSITE" id="PS50928">
    <property type="entry name" value="ABC_TM1"/>
    <property type="match status" value="1"/>
</dbReference>
<feature type="transmembrane region" description="Helical" evidence="9">
    <location>
        <begin position="256"/>
        <end position="277"/>
    </location>
</feature>
<keyword evidence="6" id="KW-0653">Protein transport</keyword>
<reference evidence="11 12" key="1">
    <citation type="submission" date="2019-12" db="EMBL/GenBank/DDBJ databases">
        <authorList>
            <person name="Li M."/>
        </authorList>
    </citation>
    <scope>NUCLEOTIDE SEQUENCE [LARGE SCALE GENOMIC DNA]</scope>
    <source>
        <strain evidence="11 12">GBMRC 2024</strain>
    </source>
</reference>
<accession>A0A6L7G1J9</accession>
<evidence type="ECO:0000256" key="8">
    <source>
        <dbReference type="ARBA" id="ARBA00023136"/>
    </source>
</evidence>
<dbReference type="PANTHER" id="PTHR43386:SF1">
    <property type="entry name" value="D,D-DIPEPTIDE TRANSPORT SYSTEM PERMEASE PROTEIN DDPC-RELATED"/>
    <property type="match status" value="1"/>
</dbReference>
<dbReference type="GO" id="GO:0005886">
    <property type="term" value="C:plasma membrane"/>
    <property type="evidence" value="ECO:0007669"/>
    <property type="project" value="UniProtKB-SubCell"/>
</dbReference>
<dbReference type="RefSeq" id="WP_160893678.1">
    <property type="nucleotide sequence ID" value="NZ_WUMU01000006.1"/>
</dbReference>
<comment type="caution">
    <text evidence="11">The sequence shown here is derived from an EMBL/GenBank/DDBJ whole genome shotgun (WGS) entry which is preliminary data.</text>
</comment>
<dbReference type="GO" id="GO:0015031">
    <property type="term" value="P:protein transport"/>
    <property type="evidence" value="ECO:0007669"/>
    <property type="project" value="UniProtKB-KW"/>
</dbReference>
<evidence type="ECO:0000256" key="7">
    <source>
        <dbReference type="ARBA" id="ARBA00022989"/>
    </source>
</evidence>
<feature type="transmembrane region" description="Helical" evidence="9">
    <location>
        <begin position="93"/>
        <end position="119"/>
    </location>
</feature>
<dbReference type="PANTHER" id="PTHR43386">
    <property type="entry name" value="OLIGOPEPTIDE TRANSPORT SYSTEM PERMEASE PROTEIN APPC"/>
    <property type="match status" value="1"/>
</dbReference>
<keyword evidence="3" id="KW-1003">Cell membrane</keyword>
<dbReference type="SUPFAM" id="SSF161098">
    <property type="entry name" value="MetI-like"/>
    <property type="match status" value="1"/>
</dbReference>
<evidence type="ECO:0000256" key="2">
    <source>
        <dbReference type="ARBA" id="ARBA00022448"/>
    </source>
</evidence>
<dbReference type="Proteomes" id="UP000477911">
    <property type="component" value="Unassembled WGS sequence"/>
</dbReference>
<gene>
    <name evidence="11" type="ORF">GR170_08595</name>
</gene>
<keyword evidence="8 9" id="KW-0472">Membrane</keyword>
<dbReference type="AlphaFoldDB" id="A0A6L7G1J9"/>
<feature type="transmembrane region" description="Helical" evidence="9">
    <location>
        <begin position="154"/>
        <end position="171"/>
    </location>
</feature>
<keyword evidence="2 9" id="KW-0813">Transport</keyword>
<evidence type="ECO:0000313" key="12">
    <source>
        <dbReference type="Proteomes" id="UP000477911"/>
    </source>
</evidence>
<sequence length="291" mass="31016">MTEISAASSAPLPRRRLKIPRSLRDPLFALSCLVLLAIVIMALFADQIAPVNPLDMVNMPLLWPFQDSLSPLGTDQLGRDLFSGIVHGSRATLLVGVSSAVLGLLIGTTVGALAGYFGGWTDIVLSRLTEIFQTMPTLLLIIVILSIGDPSVPLIAISIGLAAWPMIARLARAEFRSLRKADFVMAARGLGYSRPRIILMEILPNAAPTLIVGASVLVANGILLESAVSFLNLGDPNVVSWGSLIGNGRSQIRTEWFLSALPGLATVLTVLSLNIVGDRLTDILNPRSGEH</sequence>
<feature type="transmembrane region" description="Helical" evidence="9">
    <location>
        <begin position="131"/>
        <end position="148"/>
    </location>
</feature>
<dbReference type="InterPro" id="IPR050366">
    <property type="entry name" value="BP-dependent_transpt_permease"/>
</dbReference>
<comment type="subcellular location">
    <subcellularLocation>
        <location evidence="1 9">Cell membrane</location>
        <topology evidence="1 9">Multi-pass membrane protein</topology>
    </subcellularLocation>
</comment>
<dbReference type="GO" id="GO:0055085">
    <property type="term" value="P:transmembrane transport"/>
    <property type="evidence" value="ECO:0007669"/>
    <property type="project" value="InterPro"/>
</dbReference>
<proteinExistence type="inferred from homology"/>
<evidence type="ECO:0000313" key="11">
    <source>
        <dbReference type="EMBL" id="MXN17891.1"/>
    </source>
</evidence>
<keyword evidence="4 9" id="KW-0812">Transmembrane</keyword>
<dbReference type="Pfam" id="PF00528">
    <property type="entry name" value="BPD_transp_1"/>
    <property type="match status" value="1"/>
</dbReference>
<evidence type="ECO:0000256" key="6">
    <source>
        <dbReference type="ARBA" id="ARBA00022927"/>
    </source>
</evidence>
<evidence type="ECO:0000259" key="10">
    <source>
        <dbReference type="PROSITE" id="PS50928"/>
    </source>
</evidence>
<dbReference type="InterPro" id="IPR035906">
    <property type="entry name" value="MetI-like_sf"/>
</dbReference>
<evidence type="ECO:0000256" key="4">
    <source>
        <dbReference type="ARBA" id="ARBA00022692"/>
    </source>
</evidence>
<name>A0A6L7G1J9_9RHOB</name>
<keyword evidence="7 9" id="KW-1133">Transmembrane helix</keyword>
<organism evidence="11 12">
    <name type="scientific">Pseudooceanicola albus</name>
    <dbReference type="NCBI Taxonomy" id="2692189"/>
    <lineage>
        <taxon>Bacteria</taxon>
        <taxon>Pseudomonadati</taxon>
        <taxon>Pseudomonadota</taxon>
        <taxon>Alphaproteobacteria</taxon>
        <taxon>Rhodobacterales</taxon>
        <taxon>Paracoccaceae</taxon>
        <taxon>Pseudooceanicola</taxon>
    </lineage>
</organism>
<dbReference type="Gene3D" id="1.10.3720.10">
    <property type="entry name" value="MetI-like"/>
    <property type="match status" value="1"/>
</dbReference>
<dbReference type="InterPro" id="IPR000515">
    <property type="entry name" value="MetI-like"/>
</dbReference>
<evidence type="ECO:0000256" key="3">
    <source>
        <dbReference type="ARBA" id="ARBA00022475"/>
    </source>
</evidence>
<evidence type="ECO:0000256" key="9">
    <source>
        <dbReference type="RuleBase" id="RU363032"/>
    </source>
</evidence>
<comment type="similarity">
    <text evidence="9">Belongs to the binding-protein-dependent transport system permease family.</text>
</comment>
<evidence type="ECO:0000256" key="1">
    <source>
        <dbReference type="ARBA" id="ARBA00004651"/>
    </source>
</evidence>
<keyword evidence="5" id="KW-0571">Peptide transport</keyword>
<dbReference type="CDD" id="cd06261">
    <property type="entry name" value="TM_PBP2"/>
    <property type="match status" value="1"/>
</dbReference>
<feature type="domain" description="ABC transmembrane type-1" evidence="10">
    <location>
        <begin position="89"/>
        <end position="277"/>
    </location>
</feature>
<keyword evidence="12" id="KW-1185">Reference proteome</keyword>
<dbReference type="EMBL" id="WUMU01000006">
    <property type="protein sequence ID" value="MXN17891.1"/>
    <property type="molecule type" value="Genomic_DNA"/>
</dbReference>
<evidence type="ECO:0000256" key="5">
    <source>
        <dbReference type="ARBA" id="ARBA00022856"/>
    </source>
</evidence>
<protein>
    <submittedName>
        <fullName evidence="11">ABC transporter permease subunit</fullName>
    </submittedName>
</protein>